<dbReference type="Proteomes" id="UP000182762">
    <property type="component" value="Unassembled WGS sequence"/>
</dbReference>
<accession>A0A1I5ZWG2</accession>
<proteinExistence type="predicted"/>
<evidence type="ECO:0000313" key="2">
    <source>
        <dbReference type="Proteomes" id="UP000182762"/>
    </source>
</evidence>
<comment type="caution">
    <text evidence="1">The sequence shown here is derived from an EMBL/GenBank/DDBJ whole genome shotgun (WGS) entry which is preliminary data.</text>
</comment>
<gene>
    <name evidence="1" type="ORF">SAMN02745910_02288</name>
</gene>
<dbReference type="RefSeq" id="WP_061804751.1">
    <property type="nucleotide sequence ID" value="NZ_FOXX01000005.1"/>
</dbReference>
<reference evidence="1 2" key="1">
    <citation type="submission" date="2016-10" db="EMBL/GenBank/DDBJ databases">
        <authorList>
            <person name="Varghese N."/>
            <person name="Submissions S."/>
        </authorList>
    </citation>
    <scope>NUCLEOTIDE SEQUENCE [LARGE SCALE GENOMIC DNA]</scope>
    <source>
        <strain evidence="1 2">DSM 13796</strain>
    </source>
</reference>
<dbReference type="GeneID" id="93710944"/>
<protein>
    <recommendedName>
        <fullName evidence="3">HPr family phosphocarrier protein</fullName>
    </recommendedName>
</protein>
<sequence>MSNIVSFNLAGSRLTLKEMTYLYKLTKTHGCKIFFYKDLEICNVAELTKLVPFTLTAKKTQETYVVVEGEDISAVADKVSKLLEKQEQLASI</sequence>
<evidence type="ECO:0000313" key="1">
    <source>
        <dbReference type="EMBL" id="SFQ60750.1"/>
    </source>
</evidence>
<evidence type="ECO:0008006" key="3">
    <source>
        <dbReference type="Google" id="ProtNLM"/>
    </source>
</evidence>
<organism evidence="1 2">
    <name type="scientific">Priestia endophytica DSM 13796</name>
    <dbReference type="NCBI Taxonomy" id="1121089"/>
    <lineage>
        <taxon>Bacteria</taxon>
        <taxon>Bacillati</taxon>
        <taxon>Bacillota</taxon>
        <taxon>Bacilli</taxon>
        <taxon>Bacillales</taxon>
        <taxon>Bacillaceae</taxon>
        <taxon>Priestia</taxon>
    </lineage>
</organism>
<name>A0A1I5ZWG2_9BACI</name>
<dbReference type="EMBL" id="FOXX01000005">
    <property type="protein sequence ID" value="SFQ60750.1"/>
    <property type="molecule type" value="Genomic_DNA"/>
</dbReference>
<keyword evidence="2" id="KW-1185">Reference proteome</keyword>